<accession>A0ABP6YQW0</accession>
<dbReference type="Proteomes" id="UP001500630">
    <property type="component" value="Unassembled WGS sequence"/>
</dbReference>
<evidence type="ECO:0000313" key="2">
    <source>
        <dbReference type="Proteomes" id="UP001500630"/>
    </source>
</evidence>
<evidence type="ECO:0000313" key="1">
    <source>
        <dbReference type="EMBL" id="GAA3588888.1"/>
    </source>
</evidence>
<name>A0ABP6YQW0_9ACTN</name>
<gene>
    <name evidence="1" type="ORF">GCM10022419_084090</name>
</gene>
<dbReference type="EMBL" id="BAABDQ010000024">
    <property type="protein sequence ID" value="GAA3588888.1"/>
    <property type="molecule type" value="Genomic_DNA"/>
</dbReference>
<organism evidence="1 2">
    <name type="scientific">Nonomuraea rosea</name>
    <dbReference type="NCBI Taxonomy" id="638574"/>
    <lineage>
        <taxon>Bacteria</taxon>
        <taxon>Bacillati</taxon>
        <taxon>Actinomycetota</taxon>
        <taxon>Actinomycetes</taxon>
        <taxon>Streptosporangiales</taxon>
        <taxon>Streptosporangiaceae</taxon>
        <taxon>Nonomuraea</taxon>
    </lineage>
</organism>
<reference evidence="2" key="1">
    <citation type="journal article" date="2019" name="Int. J. Syst. Evol. Microbiol.">
        <title>The Global Catalogue of Microorganisms (GCM) 10K type strain sequencing project: providing services to taxonomists for standard genome sequencing and annotation.</title>
        <authorList>
            <consortium name="The Broad Institute Genomics Platform"/>
            <consortium name="The Broad Institute Genome Sequencing Center for Infectious Disease"/>
            <person name="Wu L."/>
            <person name="Ma J."/>
        </authorList>
    </citation>
    <scope>NUCLEOTIDE SEQUENCE [LARGE SCALE GENOMIC DNA]</scope>
    <source>
        <strain evidence="2">JCM 17326</strain>
    </source>
</reference>
<comment type="caution">
    <text evidence="1">The sequence shown here is derived from an EMBL/GenBank/DDBJ whole genome shotgun (WGS) entry which is preliminary data.</text>
</comment>
<proteinExistence type="predicted"/>
<keyword evidence="2" id="KW-1185">Reference proteome</keyword>
<sequence>MLVEALPETPTSAKVGDESFILVMDHSHTTVLAFRLSNAVININYGWHAKLDPQHPDQARKAAQWAAEALDRPAPTADPSDGRFAAASYACSLLPEGVPQSATRCGGLTVRHARAWRNRSGITVAEEIFAYYRREADEPAQPVKGLGGEAFAATDLSRMTLWVRVSNLVLEIRFNADDGKVTPEMRETAWQLAEAGLGLPQADHGPLIVRAGAAASRLAVEQLPRTAPELGHPSRRRVDVRDVVVEVRL</sequence>
<protein>
    <submittedName>
        <fullName evidence="1">Uncharacterized protein</fullName>
    </submittedName>
</protein>